<proteinExistence type="predicted"/>
<protein>
    <submittedName>
        <fullName evidence="1">Uncharacterized protein</fullName>
    </submittedName>
</protein>
<dbReference type="EMBL" id="GBRH01281534">
    <property type="protein sequence ID" value="JAD16361.1"/>
    <property type="molecule type" value="Transcribed_RNA"/>
</dbReference>
<evidence type="ECO:0000313" key="1">
    <source>
        <dbReference type="EMBL" id="JAD16361.1"/>
    </source>
</evidence>
<organism evidence="1">
    <name type="scientific">Arundo donax</name>
    <name type="common">Giant reed</name>
    <name type="synonym">Donax arundinaceus</name>
    <dbReference type="NCBI Taxonomy" id="35708"/>
    <lineage>
        <taxon>Eukaryota</taxon>
        <taxon>Viridiplantae</taxon>
        <taxon>Streptophyta</taxon>
        <taxon>Embryophyta</taxon>
        <taxon>Tracheophyta</taxon>
        <taxon>Spermatophyta</taxon>
        <taxon>Magnoliopsida</taxon>
        <taxon>Liliopsida</taxon>
        <taxon>Poales</taxon>
        <taxon>Poaceae</taxon>
        <taxon>PACMAD clade</taxon>
        <taxon>Arundinoideae</taxon>
        <taxon>Arundineae</taxon>
        <taxon>Arundo</taxon>
    </lineage>
</organism>
<name>A0A0A8XR93_ARUDO</name>
<accession>A0A0A8XR93</accession>
<dbReference type="AlphaFoldDB" id="A0A0A8XR93"/>
<reference evidence="1" key="1">
    <citation type="submission" date="2014-09" db="EMBL/GenBank/DDBJ databases">
        <authorList>
            <person name="Magalhaes I.L.F."/>
            <person name="Oliveira U."/>
            <person name="Santos F.R."/>
            <person name="Vidigal T.H.D.A."/>
            <person name="Brescovit A.D."/>
            <person name="Santos A.J."/>
        </authorList>
    </citation>
    <scope>NUCLEOTIDE SEQUENCE</scope>
    <source>
        <tissue evidence="1">Shoot tissue taken approximately 20 cm above the soil surface</tissue>
    </source>
</reference>
<reference evidence="1" key="2">
    <citation type="journal article" date="2015" name="Data Brief">
        <title>Shoot transcriptome of the giant reed, Arundo donax.</title>
        <authorList>
            <person name="Barrero R.A."/>
            <person name="Guerrero F.D."/>
            <person name="Moolhuijzen P."/>
            <person name="Goolsby J.A."/>
            <person name="Tidwell J."/>
            <person name="Bellgard S.E."/>
            <person name="Bellgard M.I."/>
        </authorList>
    </citation>
    <scope>NUCLEOTIDE SEQUENCE</scope>
    <source>
        <tissue evidence="1">Shoot tissue taken approximately 20 cm above the soil surface</tissue>
    </source>
</reference>
<sequence length="66" mass="7124">MMFQVLEFGVIPWPSMSSITLKAFSNFFTLQKAVTSALYTTTSGTIPSFSISRNVATASSILISTP</sequence>